<protein>
    <submittedName>
        <fullName evidence="1">Uncharacterized protein</fullName>
    </submittedName>
</protein>
<organism evidence="1">
    <name type="scientific">bioreactor metagenome</name>
    <dbReference type="NCBI Taxonomy" id="1076179"/>
    <lineage>
        <taxon>unclassified sequences</taxon>
        <taxon>metagenomes</taxon>
        <taxon>ecological metagenomes</taxon>
    </lineage>
</organism>
<evidence type="ECO:0000313" key="1">
    <source>
        <dbReference type="EMBL" id="MPM65861.1"/>
    </source>
</evidence>
<gene>
    <name evidence="1" type="ORF">SDC9_112765</name>
</gene>
<name>A0A645BMT5_9ZZZZ</name>
<proteinExistence type="predicted"/>
<dbReference type="EMBL" id="VSSQ01020755">
    <property type="protein sequence ID" value="MPM65861.1"/>
    <property type="molecule type" value="Genomic_DNA"/>
</dbReference>
<accession>A0A645BMT5</accession>
<sequence length="91" mass="10155">MIHVGAVEVEKYPREQVHNGHCRNQRRHCPQNAGQPFAKGQIAVPHLIADKPEINRDEGCVEQDFKIIAGCGKGEKPVRARKQAAHNVGRK</sequence>
<reference evidence="1" key="1">
    <citation type="submission" date="2019-08" db="EMBL/GenBank/DDBJ databases">
        <authorList>
            <person name="Kucharzyk K."/>
            <person name="Murdoch R.W."/>
            <person name="Higgins S."/>
            <person name="Loffler F."/>
        </authorList>
    </citation>
    <scope>NUCLEOTIDE SEQUENCE</scope>
</reference>
<comment type="caution">
    <text evidence="1">The sequence shown here is derived from an EMBL/GenBank/DDBJ whole genome shotgun (WGS) entry which is preliminary data.</text>
</comment>
<dbReference type="AlphaFoldDB" id="A0A645BMT5"/>